<evidence type="ECO:0000313" key="3">
    <source>
        <dbReference type="Proteomes" id="UP000037326"/>
    </source>
</evidence>
<evidence type="ECO:0000259" key="1">
    <source>
        <dbReference type="PROSITE" id="PS51186"/>
    </source>
</evidence>
<dbReference type="EMBL" id="LFXJ01000005">
    <property type="protein sequence ID" value="KMY32358.1"/>
    <property type="molecule type" value="Genomic_DNA"/>
</dbReference>
<dbReference type="Proteomes" id="UP000037326">
    <property type="component" value="Unassembled WGS sequence"/>
</dbReference>
<dbReference type="OrthoDB" id="5638018at2"/>
<feature type="domain" description="N-acetyltransferase" evidence="1">
    <location>
        <begin position="2"/>
        <end position="139"/>
    </location>
</feature>
<proteinExistence type="predicted"/>
<dbReference type="Gene3D" id="3.40.630.30">
    <property type="match status" value="1"/>
</dbReference>
<dbReference type="GO" id="GO:0016747">
    <property type="term" value="F:acyltransferase activity, transferring groups other than amino-acyl groups"/>
    <property type="evidence" value="ECO:0007669"/>
    <property type="project" value="InterPro"/>
</dbReference>
<reference evidence="3" key="1">
    <citation type="submission" date="2015-07" db="EMBL/GenBank/DDBJ databases">
        <authorList>
            <consortium name="Consortium for Microbial Forensics and Genomics (microFORGE)"/>
            <person name="Knight B.M."/>
            <person name="Roberts D.P."/>
            <person name="Lin D."/>
            <person name="Hari K."/>
            <person name="Fletcher J."/>
            <person name="Melcher U."/>
            <person name="Blagden T."/>
            <person name="Winegar R.A."/>
        </authorList>
    </citation>
    <scope>NUCLEOTIDE SEQUENCE [LARGE SCALE GENOMIC DNA]</scope>
    <source>
        <strain evidence="3">DSM 23493</strain>
    </source>
</reference>
<organism evidence="2 3">
    <name type="scientific">Lysinibacillus xylanilyticus</name>
    <dbReference type="NCBI Taxonomy" id="582475"/>
    <lineage>
        <taxon>Bacteria</taxon>
        <taxon>Bacillati</taxon>
        <taxon>Bacillota</taxon>
        <taxon>Bacilli</taxon>
        <taxon>Bacillales</taxon>
        <taxon>Bacillaceae</taxon>
        <taxon>Lysinibacillus</taxon>
    </lineage>
</organism>
<evidence type="ECO:0000313" key="2">
    <source>
        <dbReference type="EMBL" id="KMY32358.1"/>
    </source>
</evidence>
<dbReference type="Pfam" id="PF00583">
    <property type="entry name" value="Acetyltransf_1"/>
    <property type="match status" value="1"/>
</dbReference>
<keyword evidence="2" id="KW-0808">Transferase</keyword>
<dbReference type="AlphaFoldDB" id="A0A0K9FDT7"/>
<dbReference type="RefSeq" id="WP_049665567.1">
    <property type="nucleotide sequence ID" value="NZ_JBNNMB010000017.1"/>
</dbReference>
<accession>A0A0K9FDT7</accession>
<dbReference type="SUPFAM" id="SSF55729">
    <property type="entry name" value="Acyl-CoA N-acyltransferases (Nat)"/>
    <property type="match status" value="1"/>
</dbReference>
<dbReference type="PROSITE" id="PS51186">
    <property type="entry name" value="GNAT"/>
    <property type="match status" value="1"/>
</dbReference>
<dbReference type="CDD" id="cd04301">
    <property type="entry name" value="NAT_SF"/>
    <property type="match status" value="1"/>
</dbReference>
<gene>
    <name evidence="2" type="ORF">ACZ11_09480</name>
</gene>
<sequence length="139" mass="15907">MTQLLEAHMEHLDEICGIDQEVIGDFSRREYLRTAINEKRCIIQQSEKGIAGFLIFTNDFFENSFISLVVVKPTERRRGVASELLAFFIEMATTPKIFSSTNQSNTSMHKVFETAGFIKSGFIENLDEGDPEIIYVKFK</sequence>
<dbReference type="GeneID" id="96598487"/>
<protein>
    <submittedName>
        <fullName evidence="2">Acetyltransferase</fullName>
    </submittedName>
</protein>
<comment type="caution">
    <text evidence="2">The sequence shown here is derived from an EMBL/GenBank/DDBJ whole genome shotgun (WGS) entry which is preliminary data.</text>
</comment>
<dbReference type="InterPro" id="IPR000182">
    <property type="entry name" value="GNAT_dom"/>
</dbReference>
<dbReference type="InterPro" id="IPR016181">
    <property type="entry name" value="Acyl_CoA_acyltransferase"/>
</dbReference>
<name>A0A0K9FDT7_9BACI</name>
<dbReference type="PATRIC" id="fig|582475.4.peg.1461"/>